<evidence type="ECO:0000256" key="2">
    <source>
        <dbReference type="ARBA" id="ARBA00022512"/>
    </source>
</evidence>
<accession>A0A098S239</accession>
<protein>
    <recommendedName>
        <fullName evidence="7">Secretion system C-terminal sorting domain-containing protein</fullName>
    </recommendedName>
</protein>
<proteinExistence type="predicted"/>
<dbReference type="EMBL" id="JPOS01000083">
    <property type="protein sequence ID" value="KGE85833.1"/>
    <property type="molecule type" value="Genomic_DNA"/>
</dbReference>
<sequence length="375" mass="39590">MLKYCFTFLLSAFACCGLNAQCPPGDVILSSQAEVDAFVADYPDCTEIAGSMLIGSLSDPTDITDISGLSNLTSIGGNLDLLDNDSISSLAGLELLVSIDGDLNIKSNAILTSLSGFNQLTSINGVFSIIGNTHLMSLSGLEQLTFIGGDLLISGNPDLTNLTGFDQLNSIHGDLEISGNPNLTSLTGLIQLTLIGGDLYIRFNSVLTSLTELEQLTSIGGFLVISGNTELMSLAGLKNLDATTIDNLFMSSNYQLSSCAIESICNYLSLETNSANISGNATGCATREEVETACMVSATEISQANIKLFPNPTNGMLQLRNITAKEVVVYTAQGQRIARYDNPGQELDLSALPAGVYHLHLITADAVHAARVVKQ</sequence>
<comment type="caution">
    <text evidence="8">The sequence shown here is derived from an EMBL/GenBank/DDBJ whole genome shotgun (WGS) entry which is preliminary data.</text>
</comment>
<dbReference type="PROSITE" id="PS51257">
    <property type="entry name" value="PROKAR_LIPOPROTEIN"/>
    <property type="match status" value="1"/>
</dbReference>
<keyword evidence="3" id="KW-0964">Secreted</keyword>
<dbReference type="NCBIfam" id="TIGR04183">
    <property type="entry name" value="Por_Secre_tail"/>
    <property type="match status" value="1"/>
</dbReference>
<dbReference type="Gene3D" id="3.80.20.20">
    <property type="entry name" value="Receptor L-domain"/>
    <property type="match status" value="3"/>
</dbReference>
<keyword evidence="2" id="KW-0134">Cell wall</keyword>
<gene>
    <name evidence="8" type="ORF">IX84_24720</name>
</gene>
<keyword evidence="5" id="KW-0325">Glycoprotein</keyword>
<evidence type="ECO:0000256" key="6">
    <source>
        <dbReference type="SAM" id="SignalP"/>
    </source>
</evidence>
<dbReference type="AlphaFoldDB" id="A0A098S239"/>
<organism evidence="8 9">
    <name type="scientific">Phaeodactylibacter xiamenensis</name>
    <dbReference type="NCBI Taxonomy" id="1524460"/>
    <lineage>
        <taxon>Bacteria</taxon>
        <taxon>Pseudomonadati</taxon>
        <taxon>Bacteroidota</taxon>
        <taxon>Saprospiria</taxon>
        <taxon>Saprospirales</taxon>
        <taxon>Haliscomenobacteraceae</taxon>
        <taxon>Phaeodactylibacter</taxon>
    </lineage>
</organism>
<dbReference type="Pfam" id="PF18962">
    <property type="entry name" value="Por_Secre_tail"/>
    <property type="match status" value="1"/>
</dbReference>
<dbReference type="InterPro" id="IPR036941">
    <property type="entry name" value="Rcpt_L-dom_sf"/>
</dbReference>
<dbReference type="STRING" id="1524460.IX84_24720"/>
<evidence type="ECO:0000313" key="8">
    <source>
        <dbReference type="EMBL" id="KGE85833.1"/>
    </source>
</evidence>
<reference evidence="8 9" key="1">
    <citation type="journal article" date="2014" name="Int. J. Syst. Evol. Microbiol.">
        <title>Phaeodactylibacter xiamenensis gen. nov., sp. nov., a member of the family Saprospiraceae isolated from the marine alga Phaeodactylum tricornutum.</title>
        <authorList>
            <person name="Chen Z.Jr."/>
            <person name="Lei X."/>
            <person name="Lai Q."/>
            <person name="Li Y."/>
            <person name="Zhang B."/>
            <person name="Zhang J."/>
            <person name="Zhang H."/>
            <person name="Yang L."/>
            <person name="Zheng W."/>
            <person name="Tian Y."/>
            <person name="Yu Z."/>
            <person name="Xu H.Jr."/>
            <person name="Zheng T."/>
        </authorList>
    </citation>
    <scope>NUCLEOTIDE SEQUENCE [LARGE SCALE GENOMIC DNA]</scope>
    <source>
        <strain evidence="8 9">KD52</strain>
    </source>
</reference>
<feature type="signal peptide" evidence="6">
    <location>
        <begin position="1"/>
        <end position="20"/>
    </location>
</feature>
<evidence type="ECO:0000256" key="3">
    <source>
        <dbReference type="ARBA" id="ARBA00022525"/>
    </source>
</evidence>
<dbReference type="PANTHER" id="PTHR31018:SF3">
    <property type="entry name" value="RECEPTOR PROTEIN-TYROSINE KINASE"/>
    <property type="match status" value="1"/>
</dbReference>
<evidence type="ECO:0000256" key="5">
    <source>
        <dbReference type="ARBA" id="ARBA00023180"/>
    </source>
</evidence>
<keyword evidence="9" id="KW-1185">Reference proteome</keyword>
<comment type="subcellular location">
    <subcellularLocation>
        <location evidence="1">Secreted</location>
        <location evidence="1">Cell wall</location>
    </subcellularLocation>
</comment>
<dbReference type="SUPFAM" id="SSF52058">
    <property type="entry name" value="L domain-like"/>
    <property type="match status" value="3"/>
</dbReference>
<keyword evidence="4 6" id="KW-0732">Signal</keyword>
<dbReference type="Proteomes" id="UP000029736">
    <property type="component" value="Unassembled WGS sequence"/>
</dbReference>
<feature type="domain" description="Secretion system C-terminal sorting" evidence="7">
    <location>
        <begin position="308"/>
        <end position="365"/>
    </location>
</feature>
<feature type="chain" id="PRO_5001947753" description="Secretion system C-terminal sorting domain-containing protein" evidence="6">
    <location>
        <begin position="21"/>
        <end position="375"/>
    </location>
</feature>
<dbReference type="PANTHER" id="PTHR31018">
    <property type="entry name" value="SPORULATION-SPECIFIC PROTEIN-RELATED"/>
    <property type="match status" value="1"/>
</dbReference>
<evidence type="ECO:0000313" key="9">
    <source>
        <dbReference type="Proteomes" id="UP000029736"/>
    </source>
</evidence>
<dbReference type="InterPro" id="IPR051648">
    <property type="entry name" value="CWI-Assembly_Regulator"/>
</dbReference>
<evidence type="ECO:0000259" key="7">
    <source>
        <dbReference type="Pfam" id="PF18962"/>
    </source>
</evidence>
<evidence type="ECO:0000256" key="4">
    <source>
        <dbReference type="ARBA" id="ARBA00022729"/>
    </source>
</evidence>
<name>A0A098S239_9BACT</name>
<dbReference type="OrthoDB" id="874293at2"/>
<evidence type="ECO:0000256" key="1">
    <source>
        <dbReference type="ARBA" id="ARBA00004191"/>
    </source>
</evidence>
<dbReference type="GO" id="GO:0030313">
    <property type="term" value="C:cell envelope"/>
    <property type="evidence" value="ECO:0007669"/>
    <property type="project" value="UniProtKB-SubCell"/>
</dbReference>
<dbReference type="RefSeq" id="WP_044226662.1">
    <property type="nucleotide sequence ID" value="NZ_JBKAGJ010000002.1"/>
</dbReference>
<dbReference type="InterPro" id="IPR026444">
    <property type="entry name" value="Secre_tail"/>
</dbReference>